<dbReference type="Gene3D" id="1.25.40.10">
    <property type="entry name" value="Tetratricopeptide repeat domain"/>
    <property type="match status" value="1"/>
</dbReference>
<dbReference type="PROSITE" id="PS50943">
    <property type="entry name" value="HTH_CROC1"/>
    <property type="match status" value="1"/>
</dbReference>
<reference evidence="2" key="1">
    <citation type="submission" date="2015-03" db="EMBL/GenBank/DDBJ databases">
        <title>MIGS Cultured Bacterial/Archaeal sample from Brevibacillus laterosporus.</title>
        <authorList>
            <person name="Zeng D."/>
            <person name="Zhu L."/>
            <person name="Dong G."/>
            <person name="Ye W."/>
            <person name="Ren D."/>
            <person name="Wu L."/>
            <person name="Xu J."/>
            <person name="Li G."/>
            <person name="Guo L."/>
        </authorList>
    </citation>
    <scope>NUCLEOTIDE SEQUENCE</scope>
    <source>
        <strain evidence="2">B9</strain>
    </source>
</reference>
<dbReference type="CDD" id="cd00093">
    <property type="entry name" value="HTH_XRE"/>
    <property type="match status" value="1"/>
</dbReference>
<dbReference type="EMBL" id="CP011074">
    <property type="protein sequence ID" value="AKF94686.1"/>
    <property type="molecule type" value="Genomic_DNA"/>
</dbReference>
<evidence type="ECO:0000259" key="1">
    <source>
        <dbReference type="PROSITE" id="PS50943"/>
    </source>
</evidence>
<dbReference type="Pfam" id="PF01381">
    <property type="entry name" value="HTH_3"/>
    <property type="match status" value="1"/>
</dbReference>
<feature type="domain" description="HTH cro/C1-type" evidence="1">
    <location>
        <begin position="14"/>
        <end position="69"/>
    </location>
</feature>
<name>A0A0F6Y005_BRELA</name>
<dbReference type="AlphaFoldDB" id="A0A0F6Y005"/>
<dbReference type="SUPFAM" id="SSF48452">
    <property type="entry name" value="TPR-like"/>
    <property type="match status" value="1"/>
</dbReference>
<protein>
    <submittedName>
        <fullName evidence="2">DNA-binding protein</fullName>
    </submittedName>
</protein>
<dbReference type="SMART" id="SM00530">
    <property type="entry name" value="HTH_XRE"/>
    <property type="match status" value="1"/>
</dbReference>
<dbReference type="InterPro" id="IPR011990">
    <property type="entry name" value="TPR-like_helical_dom_sf"/>
</dbReference>
<gene>
    <name evidence="2" type="ORF">EX87_14285</name>
</gene>
<dbReference type="Gene3D" id="1.10.260.40">
    <property type="entry name" value="lambda repressor-like DNA-binding domains"/>
    <property type="match status" value="1"/>
</dbReference>
<keyword evidence="2" id="KW-0238">DNA-binding</keyword>
<accession>A0A0F6Y005</accession>
<organism evidence="2">
    <name type="scientific">Brevibacillus laterosporus</name>
    <name type="common">Bacillus laterosporus</name>
    <dbReference type="NCBI Taxonomy" id="1465"/>
    <lineage>
        <taxon>Bacteria</taxon>
        <taxon>Bacillati</taxon>
        <taxon>Bacillota</taxon>
        <taxon>Bacilli</taxon>
        <taxon>Bacillales</taxon>
        <taxon>Paenibacillaceae</taxon>
        <taxon>Brevibacillus</taxon>
    </lineage>
</organism>
<proteinExistence type="predicted"/>
<sequence>MSVSLTFTTLGELIKEKRVGLGISLSELGRVTGISKGVLSKIENDETKRPELRTLKPIADVLEIPYEEIIERYVDVEHRIEFLDSLLSEAIEMKNLFLIAKLAKKILENSQEDTYTSLERLYDLAGNTIRNEVKLKLYSVIIEYARMRGEPKYIVKGLLQKYLIERKDLKKMEDSFSLGQEIIHYKGFLTEEEKAIFYFRMALQAFAIKKYHESIELAKAGLIEDKSSNELKARAYLAMINSLLLLGKYDEVEHHLDIFGNFEYNFVSDATKITRGIVKAKKKEYDVAISMLKECLDEASKELKIHAANELFDVYFQTRDINSIAELLTLEEECIISNPQTPFQYISMGIFYRYKGNFMMETGFPEQGKECYLSSLNSFGKVSAYQEMLICMKDVFSHFSKKSMSFDLEYIKQLDEVYNNFTNINCN</sequence>
<dbReference type="SUPFAM" id="SSF47413">
    <property type="entry name" value="lambda repressor-like DNA-binding domains"/>
    <property type="match status" value="1"/>
</dbReference>
<dbReference type="RefSeq" id="WP_031413824.1">
    <property type="nucleotide sequence ID" value="NZ_CP011074.1"/>
</dbReference>
<evidence type="ECO:0000313" key="2">
    <source>
        <dbReference type="EMBL" id="AKF94686.1"/>
    </source>
</evidence>
<dbReference type="GO" id="GO:0003677">
    <property type="term" value="F:DNA binding"/>
    <property type="evidence" value="ECO:0007669"/>
    <property type="project" value="UniProtKB-KW"/>
</dbReference>
<dbReference type="InterPro" id="IPR001387">
    <property type="entry name" value="Cro/C1-type_HTH"/>
</dbReference>
<dbReference type="InterPro" id="IPR010982">
    <property type="entry name" value="Lambda_DNA-bd_dom_sf"/>
</dbReference>